<keyword evidence="1" id="KW-0812">Transmembrane</keyword>
<protein>
    <submittedName>
        <fullName evidence="2">ABC transporter permease</fullName>
    </submittedName>
</protein>
<evidence type="ECO:0000256" key="1">
    <source>
        <dbReference type="SAM" id="Phobius"/>
    </source>
</evidence>
<feature type="transmembrane region" description="Helical" evidence="1">
    <location>
        <begin position="173"/>
        <end position="194"/>
    </location>
</feature>
<feature type="transmembrane region" description="Helical" evidence="1">
    <location>
        <begin position="99"/>
        <end position="124"/>
    </location>
</feature>
<name>A0AAX2ZI57_9FIRM</name>
<accession>A0AAX2ZI57</accession>
<dbReference type="AlphaFoldDB" id="A0AAX2ZI57"/>
<reference evidence="2 3" key="1">
    <citation type="journal article" date="2023" name="Int. J. Syst. Evol. Microbiol.">
        <title>Terrisporobacter hibernicus sp. nov., isolated from bovine faeces in Northern Ireland.</title>
        <authorList>
            <person name="Mitchell M."/>
            <person name="Nguyen S.V."/>
            <person name="Connor M."/>
            <person name="Fairley D.J."/>
            <person name="Donoghue O."/>
            <person name="Marshall H."/>
            <person name="Koolman L."/>
            <person name="McMullan G."/>
            <person name="Schaffer K.E."/>
            <person name="McGrath J.W."/>
            <person name="Fanning S."/>
        </authorList>
    </citation>
    <scope>NUCLEOTIDE SEQUENCE [LARGE SCALE GENOMIC DNA]</scope>
    <source>
        <strain evidence="2 3">MCA3</strain>
    </source>
</reference>
<feature type="transmembrane region" description="Helical" evidence="1">
    <location>
        <begin position="20"/>
        <end position="40"/>
    </location>
</feature>
<dbReference type="PANTHER" id="PTHR37305:SF1">
    <property type="entry name" value="MEMBRANE PROTEIN"/>
    <property type="match status" value="1"/>
</dbReference>
<feature type="transmembrane region" description="Helical" evidence="1">
    <location>
        <begin position="230"/>
        <end position="249"/>
    </location>
</feature>
<dbReference type="Pfam" id="PF12730">
    <property type="entry name" value="ABC2_membrane_4"/>
    <property type="match status" value="1"/>
</dbReference>
<dbReference type="Proteomes" id="UP001198983">
    <property type="component" value="Chromosome"/>
</dbReference>
<keyword evidence="1" id="KW-1133">Transmembrane helix</keyword>
<feature type="transmembrane region" description="Helical" evidence="1">
    <location>
        <begin position="52"/>
        <end position="78"/>
    </location>
</feature>
<evidence type="ECO:0000313" key="3">
    <source>
        <dbReference type="Proteomes" id="UP001198983"/>
    </source>
</evidence>
<dbReference type="KEGG" id="tem:JW646_06115"/>
<gene>
    <name evidence="2" type="ORF">JW646_06115</name>
</gene>
<keyword evidence="1" id="KW-0472">Membrane</keyword>
<keyword evidence="3" id="KW-1185">Reference proteome</keyword>
<dbReference type="PANTHER" id="PTHR37305">
    <property type="entry name" value="INTEGRAL MEMBRANE PROTEIN-RELATED"/>
    <property type="match status" value="1"/>
</dbReference>
<proteinExistence type="predicted"/>
<dbReference type="RefSeq" id="WP_228416929.1">
    <property type="nucleotide sequence ID" value="NZ_CP081135.1"/>
</dbReference>
<sequence>MLNYIKSEFYRNLHSKGNYIYLFGCMSFVIFLNGVLAVFANNTPNFAYAGTWFSFSSLYSSMGIPLILCLFMVGVVFGQEHKSHTLKNSISYGISRSEIYFGKFIVLLVIALINLVLISSVYIVSGLILLENSGDIYLNELIRALIACAPLLLISATVAHCFYFIFENETAVVMCWVSIMIIIPKILELLGARIEILRKVAQFMPWNIVKDITQGSGDHKFIFFWSSQQGLINCFIVGIIGTIVFYLLGMKLFEKVEIK</sequence>
<evidence type="ECO:0000313" key="2">
    <source>
        <dbReference type="EMBL" id="UEL49019.1"/>
    </source>
</evidence>
<dbReference type="EMBL" id="CP081135">
    <property type="protein sequence ID" value="UEL49019.1"/>
    <property type="molecule type" value="Genomic_DNA"/>
</dbReference>
<organism evidence="2 3">
    <name type="scientific">Terrisporobacter hibernicus</name>
    <dbReference type="NCBI Taxonomy" id="2813371"/>
    <lineage>
        <taxon>Bacteria</taxon>
        <taxon>Bacillati</taxon>
        <taxon>Bacillota</taxon>
        <taxon>Clostridia</taxon>
        <taxon>Peptostreptococcales</taxon>
        <taxon>Peptostreptococcaceae</taxon>
        <taxon>Terrisporobacter</taxon>
    </lineage>
</organism>
<feature type="transmembrane region" description="Helical" evidence="1">
    <location>
        <begin position="144"/>
        <end position="166"/>
    </location>
</feature>